<dbReference type="PANTHER" id="PTHR14986">
    <property type="entry name" value="RURM1 PROTEIN"/>
    <property type="match status" value="1"/>
</dbReference>
<keyword evidence="7" id="KW-0812">Transmembrane</keyword>
<evidence type="ECO:0000256" key="5">
    <source>
        <dbReference type="HAMAP-Rule" id="MF_03048"/>
    </source>
</evidence>
<evidence type="ECO:0000256" key="1">
    <source>
        <dbReference type="ARBA" id="ARBA00022490"/>
    </source>
</evidence>
<dbReference type="SUPFAM" id="SSF54285">
    <property type="entry name" value="MoaD/ThiS"/>
    <property type="match status" value="1"/>
</dbReference>
<dbReference type="GO" id="GO:0002098">
    <property type="term" value="P:tRNA wobble uridine modification"/>
    <property type="evidence" value="ECO:0007669"/>
    <property type="project" value="UniProtKB-UniRule"/>
</dbReference>
<comment type="PTM">
    <text evidence="5">C-terminal thiocarboxylation occurs in 2 steps, it is first acyl-adenylated (-COAMP) via the hesA/moeB/thiF part of the MOCS3/UBA4 homolog, then thiocarboxylated (-COSH) via the rhodanese domain of the MOCS3/UBA4 homolog.</text>
</comment>
<comment type="similarity">
    <text evidence="5 6">Belongs to the URM1 family.</text>
</comment>
<dbReference type="InParanoid" id="I7MCR2"/>
<gene>
    <name evidence="7" type="ORF">TTHERM_00649400</name>
</gene>
<dbReference type="Pfam" id="PF09138">
    <property type="entry name" value="Urm1"/>
    <property type="match status" value="1"/>
</dbReference>
<dbReference type="InterPro" id="IPR016155">
    <property type="entry name" value="Mopterin_synth/thiamin_S_b"/>
</dbReference>
<comment type="pathway">
    <text evidence="5 6">tRNA modification; 5-methoxycarbonylmethyl-2-thiouridine-tRNA biosynthesis.</text>
</comment>
<name>I7MCR2_TETTS</name>
<evidence type="ECO:0000256" key="3">
    <source>
        <dbReference type="ARBA" id="ARBA00022694"/>
    </source>
</evidence>
<accession>I7MCR2</accession>
<dbReference type="InterPro" id="IPR015221">
    <property type="entry name" value="Urm1"/>
</dbReference>
<organism evidence="7 8">
    <name type="scientific">Tetrahymena thermophila (strain SB210)</name>
    <dbReference type="NCBI Taxonomy" id="312017"/>
    <lineage>
        <taxon>Eukaryota</taxon>
        <taxon>Sar</taxon>
        <taxon>Alveolata</taxon>
        <taxon>Ciliophora</taxon>
        <taxon>Intramacronucleata</taxon>
        <taxon>Oligohymenophorea</taxon>
        <taxon>Hymenostomatida</taxon>
        <taxon>Tetrahymenina</taxon>
        <taxon>Tetrahymenidae</taxon>
        <taxon>Tetrahymena</taxon>
    </lineage>
</organism>
<keyword evidence="7" id="KW-0472">Membrane</keyword>
<dbReference type="HAMAP" id="MF_03048">
    <property type="entry name" value="Urm1"/>
    <property type="match status" value="1"/>
</dbReference>
<dbReference type="AlphaFoldDB" id="I7MCR2"/>
<dbReference type="KEGG" id="tet:TTHERM_00649400"/>
<dbReference type="OrthoDB" id="10248987at2759"/>
<reference evidence="8" key="1">
    <citation type="journal article" date="2006" name="PLoS Biol.">
        <title>Macronuclear genome sequence of the ciliate Tetrahymena thermophila, a model eukaryote.</title>
        <authorList>
            <person name="Eisen J.A."/>
            <person name="Coyne R.S."/>
            <person name="Wu M."/>
            <person name="Wu D."/>
            <person name="Thiagarajan M."/>
            <person name="Wortman J.R."/>
            <person name="Badger J.H."/>
            <person name="Ren Q."/>
            <person name="Amedeo P."/>
            <person name="Jones K.M."/>
            <person name="Tallon L.J."/>
            <person name="Delcher A.L."/>
            <person name="Salzberg S.L."/>
            <person name="Silva J.C."/>
            <person name="Haas B.J."/>
            <person name="Majoros W.H."/>
            <person name="Farzad M."/>
            <person name="Carlton J.M."/>
            <person name="Smith R.K. Jr."/>
            <person name="Garg J."/>
            <person name="Pearlman R.E."/>
            <person name="Karrer K.M."/>
            <person name="Sun L."/>
            <person name="Manning G."/>
            <person name="Elde N.C."/>
            <person name="Turkewitz A.P."/>
            <person name="Asai D.J."/>
            <person name="Wilkes D.E."/>
            <person name="Wang Y."/>
            <person name="Cai H."/>
            <person name="Collins K."/>
            <person name="Stewart B.A."/>
            <person name="Lee S.R."/>
            <person name="Wilamowska K."/>
            <person name="Weinberg Z."/>
            <person name="Ruzzo W.L."/>
            <person name="Wloga D."/>
            <person name="Gaertig J."/>
            <person name="Frankel J."/>
            <person name="Tsao C.-C."/>
            <person name="Gorovsky M.A."/>
            <person name="Keeling P.J."/>
            <person name="Waller R.F."/>
            <person name="Patron N.J."/>
            <person name="Cherry J.M."/>
            <person name="Stover N.A."/>
            <person name="Krieger C.J."/>
            <person name="del Toro C."/>
            <person name="Ryder H.F."/>
            <person name="Williamson S.C."/>
            <person name="Barbeau R.A."/>
            <person name="Hamilton E.P."/>
            <person name="Orias E."/>
        </authorList>
    </citation>
    <scope>NUCLEOTIDE SEQUENCE [LARGE SCALE GENOMIC DNA]</scope>
    <source>
        <strain evidence="8">SB210</strain>
    </source>
</reference>
<dbReference type="HOGENOM" id="CLU_148208_0_1_1"/>
<evidence type="ECO:0000256" key="6">
    <source>
        <dbReference type="RuleBase" id="RU361182"/>
    </source>
</evidence>
<dbReference type="GO" id="GO:0005829">
    <property type="term" value="C:cytosol"/>
    <property type="evidence" value="ECO:0007669"/>
    <property type="project" value="UniProtKB-UniRule"/>
</dbReference>
<dbReference type="Gene3D" id="3.10.20.30">
    <property type="match status" value="1"/>
</dbReference>
<evidence type="ECO:0000256" key="4">
    <source>
        <dbReference type="ARBA" id="ARBA00022786"/>
    </source>
</evidence>
<dbReference type="PIRSF" id="PIRSF037379">
    <property type="entry name" value="Ubiquitin-related_modifier_1"/>
    <property type="match status" value="1"/>
</dbReference>
<keyword evidence="3 5" id="KW-0819">tRNA processing</keyword>
<dbReference type="InterPro" id="IPR012675">
    <property type="entry name" value="Beta-grasp_dom_sf"/>
</dbReference>
<sequence>MKVTIELSGGLDLCFDGHKTFEVVLENQENIKMGDLITVIAKNYVKKKPEFFVGADNQLRAGILVLINDADWELEGKDEANVENKDRISFISTLHGG</sequence>
<dbReference type="UniPathway" id="UPA00988"/>
<keyword evidence="1 5" id="KW-0963">Cytoplasm</keyword>
<dbReference type="RefSeq" id="XP_001032334.1">
    <property type="nucleotide sequence ID" value="XM_001032334.1"/>
</dbReference>
<dbReference type="Proteomes" id="UP000009168">
    <property type="component" value="Unassembled WGS sequence"/>
</dbReference>
<dbReference type="OMA" id="GKFIMKD"/>
<proteinExistence type="inferred from homology"/>
<dbReference type="EMBL" id="GG662698">
    <property type="protein sequence ID" value="EAR84671.1"/>
    <property type="molecule type" value="Genomic_DNA"/>
</dbReference>
<evidence type="ECO:0000256" key="2">
    <source>
        <dbReference type="ARBA" id="ARBA00022499"/>
    </source>
</evidence>
<dbReference type="STRING" id="312017.I7MCR2"/>
<feature type="cross-link" description="Glycyl lysine isopeptide (Gly-Lys) (interchain with K-? in acceptor proteins)" evidence="5">
    <location>
        <position position="97"/>
    </location>
</feature>
<dbReference type="GO" id="GO:0034227">
    <property type="term" value="P:tRNA thio-modification"/>
    <property type="evidence" value="ECO:0007669"/>
    <property type="project" value="UniProtKB-UniRule"/>
</dbReference>
<protein>
    <recommendedName>
        <fullName evidence="5">Ubiquitin-related modifier 1 homolog</fullName>
    </recommendedName>
</protein>
<keyword evidence="4 5" id="KW-0833">Ubl conjugation pathway</keyword>
<dbReference type="GO" id="GO:0032447">
    <property type="term" value="P:protein urmylation"/>
    <property type="evidence" value="ECO:0007669"/>
    <property type="project" value="UniProtKB-UniRule"/>
</dbReference>
<dbReference type="GeneID" id="7830457"/>
<keyword evidence="8" id="KW-1185">Reference proteome</keyword>
<dbReference type="eggNOG" id="KOG4146">
    <property type="taxonomic scope" value="Eukaryota"/>
</dbReference>
<keyword evidence="2 5" id="KW-1017">Isopeptide bond</keyword>
<evidence type="ECO:0000313" key="8">
    <source>
        <dbReference type="Proteomes" id="UP000009168"/>
    </source>
</evidence>
<evidence type="ECO:0000313" key="7">
    <source>
        <dbReference type="EMBL" id="EAR84671.1"/>
    </source>
</evidence>
<dbReference type="CDD" id="cd01764">
    <property type="entry name" value="Ubl_Urm1"/>
    <property type="match status" value="1"/>
</dbReference>
<comment type="function">
    <text evidence="5">Acts as a sulfur carrier required for 2-thiolation of mcm(5)S(2)U at tRNA wobble positions of cytosolic tRNA(Lys), tRNA(Glu) and tRNA(Gln). Serves as sulfur donor in tRNA 2-thiolation reaction by being thiocarboxylated (-COSH) at its C-terminus by the MOCS3/UBA4 homolog. The sulfur is then transferred to tRNA to form 2-thiolation of mcm(5)S(2)U. Also acts as a ubiquitin-like protein (UBL) that is covalently conjugated via an isopeptide bond to lysine residues of target proteins. The thiocarboxylated form serves as substrate for conjugation and oxidative stress specifically induces the formation of UBL-protein conjugates.</text>
</comment>
<feature type="modified residue" description="1-thioglycine" evidence="5">
    <location>
        <position position="97"/>
    </location>
</feature>
<comment type="subcellular location">
    <subcellularLocation>
        <location evidence="5 6">Cytoplasm</location>
    </subcellularLocation>
</comment>